<keyword evidence="5 6" id="KW-0472">Membrane</keyword>
<feature type="transmembrane region" description="Helical" evidence="6">
    <location>
        <begin position="111"/>
        <end position="137"/>
    </location>
</feature>
<sequence length="209" mass="23291">MEEYLIFIGVALVIILSPGPDFILVLNNALSQGMSKGYATFYGIVVGQFLHVGALVLGVSLIIAKSQMLFEVIKWLGAGYLIYLGIRSLLAKQPADYEVVTTRKLKGDRQCFAEGLMSTVFNPKVLLFYLTFVPQFIHTGDRVMLKSLLLGSLFIVLVCIWYTVFLQLIYRVQHWFKRGRSQLLLNRIAGVALVGIGASLLGRAGFLRQ</sequence>
<feature type="transmembrane region" description="Helical" evidence="6">
    <location>
        <begin position="6"/>
        <end position="26"/>
    </location>
</feature>
<dbReference type="InterPro" id="IPR001123">
    <property type="entry name" value="LeuE-type"/>
</dbReference>
<proteinExistence type="predicted"/>
<dbReference type="PIRSF" id="PIRSF006324">
    <property type="entry name" value="LeuE"/>
    <property type="match status" value="1"/>
</dbReference>
<dbReference type="PANTHER" id="PTHR30086:SF20">
    <property type="entry name" value="ARGININE EXPORTER PROTEIN ARGO-RELATED"/>
    <property type="match status" value="1"/>
</dbReference>
<comment type="subcellular location">
    <subcellularLocation>
        <location evidence="1">Cell membrane</location>
        <topology evidence="1">Multi-pass membrane protein</topology>
    </subcellularLocation>
</comment>
<evidence type="ECO:0000313" key="7">
    <source>
        <dbReference type="EMBL" id="CEA00506.1"/>
    </source>
</evidence>
<evidence type="ECO:0000256" key="4">
    <source>
        <dbReference type="ARBA" id="ARBA00022989"/>
    </source>
</evidence>
<evidence type="ECO:0000256" key="3">
    <source>
        <dbReference type="ARBA" id="ARBA00022692"/>
    </source>
</evidence>
<keyword evidence="2" id="KW-1003">Cell membrane</keyword>
<feature type="transmembrane region" description="Helical" evidence="6">
    <location>
        <begin position="69"/>
        <end position="90"/>
    </location>
</feature>
<evidence type="ECO:0000256" key="6">
    <source>
        <dbReference type="SAM" id="Phobius"/>
    </source>
</evidence>
<evidence type="ECO:0000256" key="5">
    <source>
        <dbReference type="ARBA" id="ARBA00023136"/>
    </source>
</evidence>
<dbReference type="Pfam" id="PF01810">
    <property type="entry name" value="LysE"/>
    <property type="match status" value="1"/>
</dbReference>
<reference evidence="7" key="1">
    <citation type="submission" date="2014-07" db="EMBL/GenBank/DDBJ databases">
        <authorList>
            <person name="Urmite Genomes Urmite Genomes"/>
        </authorList>
    </citation>
    <scope>NUCLEOTIDE SEQUENCE</scope>
    <source>
        <strain evidence="7">13S34_air</strain>
    </source>
</reference>
<dbReference type="EMBL" id="LN483073">
    <property type="protein sequence ID" value="CEA00506.1"/>
    <property type="molecule type" value="Genomic_DNA"/>
</dbReference>
<feature type="transmembrane region" description="Helical" evidence="6">
    <location>
        <begin position="38"/>
        <end position="63"/>
    </location>
</feature>
<gene>
    <name evidence="7" type="primary">rhtB</name>
    <name evidence="7" type="ORF">BN1050_00635</name>
</gene>
<protein>
    <submittedName>
        <fullName evidence="7">Homoserine/homoserine lactone efflux protein</fullName>
    </submittedName>
</protein>
<dbReference type="HOGENOM" id="CLU_079569_3_0_9"/>
<dbReference type="GO" id="GO:0015171">
    <property type="term" value="F:amino acid transmembrane transporter activity"/>
    <property type="evidence" value="ECO:0007669"/>
    <property type="project" value="TreeGrafter"/>
</dbReference>
<dbReference type="GO" id="GO:0005886">
    <property type="term" value="C:plasma membrane"/>
    <property type="evidence" value="ECO:0007669"/>
    <property type="project" value="UniProtKB-SubCell"/>
</dbReference>
<feature type="transmembrane region" description="Helical" evidence="6">
    <location>
        <begin position="149"/>
        <end position="172"/>
    </location>
</feature>
<dbReference type="PATRIC" id="fig|1461583.4.peg.607"/>
<evidence type="ECO:0000256" key="1">
    <source>
        <dbReference type="ARBA" id="ARBA00004651"/>
    </source>
</evidence>
<accession>A0A078M721</accession>
<evidence type="ECO:0000256" key="2">
    <source>
        <dbReference type="ARBA" id="ARBA00022475"/>
    </source>
</evidence>
<feature type="transmembrane region" description="Helical" evidence="6">
    <location>
        <begin position="184"/>
        <end position="206"/>
    </location>
</feature>
<name>A0A078M721_9BACL</name>
<organism evidence="7">
    <name type="scientific">Metalysinibacillus saudimassiliensis</name>
    <dbReference type="NCBI Taxonomy" id="1461583"/>
    <lineage>
        <taxon>Bacteria</taxon>
        <taxon>Bacillati</taxon>
        <taxon>Bacillota</taxon>
        <taxon>Bacilli</taxon>
        <taxon>Bacillales</taxon>
        <taxon>Caryophanaceae</taxon>
        <taxon>Metalysinibacillus</taxon>
    </lineage>
</organism>
<keyword evidence="4 6" id="KW-1133">Transmembrane helix</keyword>
<dbReference type="PANTHER" id="PTHR30086">
    <property type="entry name" value="ARGININE EXPORTER PROTEIN ARGO"/>
    <property type="match status" value="1"/>
</dbReference>
<keyword evidence="3 6" id="KW-0812">Transmembrane</keyword>
<dbReference type="AlphaFoldDB" id="A0A078M721"/>